<keyword evidence="1" id="KW-0472">Membrane</keyword>
<name>A0A5B6VL31_9ROSI</name>
<dbReference type="OrthoDB" id="419711at2759"/>
<comment type="caution">
    <text evidence="2">The sequence shown here is derived from an EMBL/GenBank/DDBJ whole genome shotgun (WGS) entry which is preliminary data.</text>
</comment>
<reference evidence="2" key="1">
    <citation type="submission" date="2019-08" db="EMBL/GenBank/DDBJ databases">
        <authorList>
            <person name="Liu F."/>
        </authorList>
    </citation>
    <scope>NUCLEOTIDE SEQUENCE [LARGE SCALE GENOMIC DNA]</scope>
    <source>
        <strain evidence="2">PA1801</strain>
        <tissue evidence="2">Leaf</tissue>
    </source>
</reference>
<dbReference type="Proteomes" id="UP000325315">
    <property type="component" value="Unassembled WGS sequence"/>
</dbReference>
<evidence type="ECO:0000313" key="2">
    <source>
        <dbReference type="EMBL" id="KAA3469783.1"/>
    </source>
</evidence>
<feature type="transmembrane region" description="Helical" evidence="1">
    <location>
        <begin position="6"/>
        <end position="28"/>
    </location>
</feature>
<organism evidence="2 3">
    <name type="scientific">Gossypium australe</name>
    <dbReference type="NCBI Taxonomy" id="47621"/>
    <lineage>
        <taxon>Eukaryota</taxon>
        <taxon>Viridiplantae</taxon>
        <taxon>Streptophyta</taxon>
        <taxon>Embryophyta</taxon>
        <taxon>Tracheophyta</taxon>
        <taxon>Spermatophyta</taxon>
        <taxon>Magnoliopsida</taxon>
        <taxon>eudicotyledons</taxon>
        <taxon>Gunneridae</taxon>
        <taxon>Pentapetalae</taxon>
        <taxon>rosids</taxon>
        <taxon>malvids</taxon>
        <taxon>Malvales</taxon>
        <taxon>Malvaceae</taxon>
        <taxon>Malvoideae</taxon>
        <taxon>Gossypium</taxon>
    </lineage>
</organism>
<keyword evidence="1" id="KW-0812">Transmembrane</keyword>
<dbReference type="AlphaFoldDB" id="A0A5B6VL31"/>
<dbReference type="EMBL" id="SMMG02000006">
    <property type="protein sequence ID" value="KAA3469783.1"/>
    <property type="molecule type" value="Genomic_DNA"/>
</dbReference>
<protein>
    <submittedName>
        <fullName evidence="2">Chaperone DnaK</fullName>
    </submittedName>
</protein>
<keyword evidence="3" id="KW-1185">Reference proteome</keyword>
<gene>
    <name evidence="2" type="ORF">EPI10_015539</name>
</gene>
<evidence type="ECO:0000313" key="3">
    <source>
        <dbReference type="Proteomes" id="UP000325315"/>
    </source>
</evidence>
<evidence type="ECO:0000256" key="1">
    <source>
        <dbReference type="SAM" id="Phobius"/>
    </source>
</evidence>
<accession>A0A5B6VL31</accession>
<proteinExistence type="predicted"/>
<keyword evidence="1" id="KW-1133">Transmembrane helix</keyword>
<sequence length="129" mass="14473">MALVVYWYDCVCFGIVAAAFLGSLWVLWRKEAASRCEDDSVYESLLAAQQDADGFVHATPTAHVGSNQLWTSCWKGVHPGWLVLTRFVSFAVLAGFLSWDIVEWDASIFVYYTDPIAWARKSETTKLGL</sequence>